<protein>
    <submittedName>
        <fullName evidence="2">Amidohydrolase</fullName>
    </submittedName>
</protein>
<dbReference type="InterPro" id="IPR033932">
    <property type="entry name" value="YtcJ-like"/>
</dbReference>
<dbReference type="Gene3D" id="3.10.310.70">
    <property type="match status" value="1"/>
</dbReference>
<dbReference type="CDD" id="cd01300">
    <property type="entry name" value="YtcJ_like"/>
    <property type="match status" value="1"/>
</dbReference>
<name>A0A926E5C5_9FIRM</name>
<reference evidence="2" key="1">
    <citation type="submission" date="2020-08" db="EMBL/GenBank/DDBJ databases">
        <title>Genome public.</title>
        <authorList>
            <person name="Liu C."/>
            <person name="Sun Q."/>
        </authorList>
    </citation>
    <scope>NUCLEOTIDE SEQUENCE</scope>
    <source>
        <strain evidence="2">NSJ-24</strain>
    </source>
</reference>
<comment type="caution">
    <text evidence="2">The sequence shown here is derived from an EMBL/GenBank/DDBJ whole genome shotgun (WGS) entry which is preliminary data.</text>
</comment>
<feature type="domain" description="Amidohydrolase 3" evidence="1">
    <location>
        <begin position="56"/>
        <end position="540"/>
    </location>
</feature>
<evidence type="ECO:0000259" key="1">
    <source>
        <dbReference type="Pfam" id="PF07969"/>
    </source>
</evidence>
<evidence type="ECO:0000313" key="3">
    <source>
        <dbReference type="Proteomes" id="UP000610862"/>
    </source>
</evidence>
<dbReference type="InterPro" id="IPR013108">
    <property type="entry name" value="Amidohydro_3"/>
</dbReference>
<dbReference type="Gene3D" id="3.20.20.140">
    <property type="entry name" value="Metal-dependent hydrolases"/>
    <property type="match status" value="1"/>
</dbReference>
<dbReference type="InterPro" id="IPR032466">
    <property type="entry name" value="Metal_Hydrolase"/>
</dbReference>
<organism evidence="2 3">
    <name type="scientific">Lentihominibacter hominis</name>
    <dbReference type="NCBI Taxonomy" id="2763645"/>
    <lineage>
        <taxon>Bacteria</taxon>
        <taxon>Bacillati</taxon>
        <taxon>Bacillota</taxon>
        <taxon>Clostridia</taxon>
        <taxon>Peptostreptococcales</taxon>
        <taxon>Anaerovoracaceae</taxon>
        <taxon>Lentihominibacter</taxon>
    </lineage>
</organism>
<gene>
    <name evidence="2" type="ORF">H8692_02600</name>
</gene>
<sequence length="542" mass="59821">MNRSLSMYADIILKNGIVITVDKHNSICEAIAIKNNKIVYIGDNYEVEKWHDNNTKVIDLNGRALLPGFIDSHMHLGMTGQNAAVIIDCNSNNVSTIKGIQEKIHQAALKTPKGSWIKATGYEQSKLAEGRHPTRDDLDEAAPDHPVQLTRCCLHMGVYNTLALKAGGITGPEMFSPGEVVIDENGRMTGLLKETACTYMWDKVIYTKEEYMRSFKAANDILLSYGITSMHDGSFYGEETIGLYQEACEKGLIKVRMYNLLYHAYGKTKTIEWINKFIATGIKGGLGNEAFRLGHVKILIDGSTSGPSCATTKPYSHNPHLKGIQLYTQEESDDIIIKAHNAGFNVSAHAVGDAAVNVILTSIERAMDQNPRPCRHRIEHCGIIDENLLKRIKKAGIVPVPNPGFFNENAEIYIKYYGDRVNYMFPLKSYIDNDIIAALGSDSPVINANPMIGIYGAMTRADKCSGMIAGAGQCIGIMDAIRMYTYNGAYASLEENIKGSLEPGKLADMVVLSENILETSTENIKSIKTDMTILDGKIVYER</sequence>
<dbReference type="Pfam" id="PF07969">
    <property type="entry name" value="Amidohydro_3"/>
    <property type="match status" value="1"/>
</dbReference>
<dbReference type="RefSeq" id="WP_187524938.1">
    <property type="nucleotide sequence ID" value="NZ_JACRTA010000001.1"/>
</dbReference>
<dbReference type="EMBL" id="JACRTA010000001">
    <property type="protein sequence ID" value="MBC8567652.1"/>
    <property type="molecule type" value="Genomic_DNA"/>
</dbReference>
<accession>A0A926E5C5</accession>
<dbReference type="Proteomes" id="UP000610862">
    <property type="component" value="Unassembled WGS sequence"/>
</dbReference>
<dbReference type="GO" id="GO:0016810">
    <property type="term" value="F:hydrolase activity, acting on carbon-nitrogen (but not peptide) bonds"/>
    <property type="evidence" value="ECO:0007669"/>
    <property type="project" value="InterPro"/>
</dbReference>
<dbReference type="PANTHER" id="PTHR22642">
    <property type="entry name" value="IMIDAZOLONEPROPIONASE"/>
    <property type="match status" value="1"/>
</dbReference>
<dbReference type="Gene3D" id="2.30.40.10">
    <property type="entry name" value="Urease, subunit C, domain 1"/>
    <property type="match status" value="1"/>
</dbReference>
<dbReference type="InterPro" id="IPR011059">
    <property type="entry name" value="Metal-dep_hydrolase_composite"/>
</dbReference>
<dbReference type="AlphaFoldDB" id="A0A926E5C5"/>
<dbReference type="PANTHER" id="PTHR22642:SF2">
    <property type="entry name" value="PROTEIN LONG AFTER FAR-RED 3"/>
    <property type="match status" value="1"/>
</dbReference>
<dbReference type="SUPFAM" id="SSF51556">
    <property type="entry name" value="Metallo-dependent hydrolases"/>
    <property type="match status" value="1"/>
</dbReference>
<evidence type="ECO:0000313" key="2">
    <source>
        <dbReference type="EMBL" id="MBC8567652.1"/>
    </source>
</evidence>
<proteinExistence type="predicted"/>
<dbReference type="SUPFAM" id="SSF51338">
    <property type="entry name" value="Composite domain of metallo-dependent hydrolases"/>
    <property type="match status" value="1"/>
</dbReference>
<keyword evidence="3" id="KW-1185">Reference proteome</keyword>